<name>C0INW3_9BACT</name>
<feature type="domain" description="RNA polymerase sigma-70 ECF-like HTH" evidence="1">
    <location>
        <begin position="19"/>
        <end position="88"/>
    </location>
</feature>
<accession>C0INW3</accession>
<proteinExistence type="predicted"/>
<dbReference type="Pfam" id="PF07638">
    <property type="entry name" value="Sigma70_ECF"/>
    <property type="match status" value="1"/>
</dbReference>
<dbReference type="GO" id="GO:0003700">
    <property type="term" value="F:DNA-binding transcription factor activity"/>
    <property type="evidence" value="ECO:0007669"/>
    <property type="project" value="InterPro"/>
</dbReference>
<dbReference type="GO" id="GO:0006352">
    <property type="term" value="P:DNA-templated transcription initiation"/>
    <property type="evidence" value="ECO:0007669"/>
    <property type="project" value="InterPro"/>
</dbReference>
<dbReference type="SUPFAM" id="SSF88946">
    <property type="entry name" value="Sigma2 domain of RNA polymerase sigma factors"/>
    <property type="match status" value="1"/>
</dbReference>
<dbReference type="InterPro" id="IPR053812">
    <property type="entry name" value="HTH_Sigma70_ECF-like"/>
</dbReference>
<evidence type="ECO:0000259" key="1">
    <source>
        <dbReference type="Pfam" id="PF07638"/>
    </source>
</evidence>
<dbReference type="InterPro" id="IPR013325">
    <property type="entry name" value="RNA_pol_sigma_r2"/>
</dbReference>
<dbReference type="EMBL" id="EU408358">
    <property type="protein sequence ID" value="ACN18092.1"/>
    <property type="molecule type" value="Genomic_DNA"/>
</dbReference>
<sequence>MLSVGPPIQYDQFAIRPDQSVTELLLKWGGGDKTALDELIPLVYDELRRLAASYLRRRSGSNTLQATALVHEAYVRLADQKSASLEHRAQRSLSR</sequence>
<evidence type="ECO:0000313" key="2">
    <source>
        <dbReference type="EMBL" id="ACN18092.1"/>
    </source>
</evidence>
<protein>
    <submittedName>
        <fullName evidence="2">RNA polymerase sigma-24 subunit ECF subfamily</fullName>
    </submittedName>
</protein>
<organism evidence="2">
    <name type="scientific">uncultured bacterium BLR5</name>
    <dbReference type="NCBI Taxonomy" id="506522"/>
    <lineage>
        <taxon>Bacteria</taxon>
        <taxon>environmental samples</taxon>
    </lineage>
</organism>
<reference evidence="2" key="1">
    <citation type="journal article" date="2009" name="ISME J.">
        <title>Functional metagenomics reveals diverse beta-lactamases in a remote Alaskan soil.</title>
        <authorList>
            <person name="Allen H.K."/>
            <person name="Moe L.A."/>
            <person name="Rodbumrer J."/>
            <person name="Gaarder A."/>
            <person name="Handelsman J."/>
        </authorList>
    </citation>
    <scope>NUCLEOTIDE SEQUENCE</scope>
</reference>
<dbReference type="AlphaFoldDB" id="C0INW3"/>
<gene>
    <name evidence="2" type="ORF">AKSOIL_0036</name>
</gene>